<dbReference type="GO" id="GO:0000981">
    <property type="term" value="F:DNA-binding transcription factor activity, RNA polymerase II-specific"/>
    <property type="evidence" value="ECO:0007669"/>
    <property type="project" value="InterPro"/>
</dbReference>
<evidence type="ECO:0000256" key="3">
    <source>
        <dbReference type="ARBA" id="ARBA00023015"/>
    </source>
</evidence>
<evidence type="ECO:0000313" key="7">
    <source>
        <dbReference type="EMBL" id="KYK61836.1"/>
    </source>
</evidence>
<sequence length="247" mass="26532">MNRYECISAWSDHGPSHQHQPVSVLSALAGVFGGSRETIPNATWGAAFVGRASNGDAPSSPITAASLRKIRTYRSCQACRLSKTKCNGGRPKCARCEVKGAECLYDGGSAPRWTRSLRRTSKMELTTTTAAAAAMALKMNGVEEAEKSPQGPAAAAGAEHVLPSPISDAATSPEHDAVEHPLSWLLSPDLPSPRNLRKVVEQYFSNVHPLRCFAFVHKPSFMHQLDRGFTSDDESALLHVICAHGAK</sequence>
<feature type="domain" description="Zn(2)-C6 fungal-type" evidence="6">
    <location>
        <begin position="75"/>
        <end position="105"/>
    </location>
</feature>
<protein>
    <recommendedName>
        <fullName evidence="6">Zn(2)-C6 fungal-type domain-containing protein</fullName>
    </recommendedName>
</protein>
<comment type="subcellular location">
    <subcellularLocation>
        <location evidence="1">Nucleus</location>
    </subcellularLocation>
</comment>
<dbReference type="GO" id="GO:0008270">
    <property type="term" value="F:zinc ion binding"/>
    <property type="evidence" value="ECO:0007669"/>
    <property type="project" value="InterPro"/>
</dbReference>
<name>A0A151GXL2_DRECN</name>
<dbReference type="CDD" id="cd12148">
    <property type="entry name" value="fungal_TF_MHR"/>
    <property type="match status" value="1"/>
</dbReference>
<dbReference type="CDD" id="cd00067">
    <property type="entry name" value="GAL4"/>
    <property type="match status" value="1"/>
</dbReference>
<dbReference type="PROSITE" id="PS50048">
    <property type="entry name" value="ZN2_CY6_FUNGAL_2"/>
    <property type="match status" value="1"/>
</dbReference>
<dbReference type="SUPFAM" id="SSF57701">
    <property type="entry name" value="Zn2/Cys6 DNA-binding domain"/>
    <property type="match status" value="1"/>
</dbReference>
<proteinExistence type="predicted"/>
<keyword evidence="8" id="KW-1185">Reference proteome</keyword>
<evidence type="ECO:0000256" key="5">
    <source>
        <dbReference type="ARBA" id="ARBA00023242"/>
    </source>
</evidence>
<dbReference type="PANTHER" id="PTHR47338">
    <property type="entry name" value="ZN(II)2CYS6 TRANSCRIPTION FACTOR (EUROFUNG)-RELATED"/>
    <property type="match status" value="1"/>
</dbReference>
<dbReference type="Proteomes" id="UP000076580">
    <property type="component" value="Chromosome 01"/>
</dbReference>
<dbReference type="Pfam" id="PF00172">
    <property type="entry name" value="Zn_clus"/>
    <property type="match status" value="1"/>
</dbReference>
<evidence type="ECO:0000256" key="4">
    <source>
        <dbReference type="ARBA" id="ARBA00023163"/>
    </source>
</evidence>
<accession>A0A151GXL2</accession>
<dbReference type="RefSeq" id="XP_040661188.1">
    <property type="nucleotide sequence ID" value="XM_040800305.1"/>
</dbReference>
<dbReference type="InterPro" id="IPR050815">
    <property type="entry name" value="TF_fung"/>
</dbReference>
<reference evidence="7 8" key="1">
    <citation type="journal article" date="2016" name="Sci. Rep.">
        <title>Insights into Adaptations to a Near-Obligate Nematode Endoparasitic Lifestyle from the Finished Genome of Drechmeria coniospora.</title>
        <authorList>
            <person name="Zhang L."/>
            <person name="Zhou Z."/>
            <person name="Guo Q."/>
            <person name="Fokkens L."/>
            <person name="Miskei M."/>
            <person name="Pocsi I."/>
            <person name="Zhang W."/>
            <person name="Chen M."/>
            <person name="Wang L."/>
            <person name="Sun Y."/>
            <person name="Donzelli B.G."/>
            <person name="Gibson D.M."/>
            <person name="Nelson D.R."/>
            <person name="Luo J.G."/>
            <person name="Rep M."/>
            <person name="Liu H."/>
            <person name="Yang S."/>
            <person name="Wang J."/>
            <person name="Krasnoff S.B."/>
            <person name="Xu Y."/>
            <person name="Molnar I."/>
            <person name="Lin M."/>
        </authorList>
    </citation>
    <scope>NUCLEOTIDE SEQUENCE [LARGE SCALE GENOMIC DNA]</scope>
    <source>
        <strain evidence="7 8">ARSEF 6962</strain>
    </source>
</reference>
<evidence type="ECO:0000256" key="2">
    <source>
        <dbReference type="ARBA" id="ARBA00022723"/>
    </source>
</evidence>
<dbReference type="GO" id="GO:0005634">
    <property type="term" value="C:nucleus"/>
    <property type="evidence" value="ECO:0007669"/>
    <property type="project" value="UniProtKB-SubCell"/>
</dbReference>
<evidence type="ECO:0000259" key="6">
    <source>
        <dbReference type="PROSITE" id="PS50048"/>
    </source>
</evidence>
<dbReference type="InterPro" id="IPR036864">
    <property type="entry name" value="Zn2-C6_fun-type_DNA-bd_sf"/>
</dbReference>
<keyword evidence="5" id="KW-0539">Nucleus</keyword>
<keyword evidence="3" id="KW-0805">Transcription regulation</keyword>
<keyword evidence="2" id="KW-0479">Metal-binding</keyword>
<dbReference type="Gene3D" id="4.10.240.10">
    <property type="entry name" value="Zn(2)-C6 fungal-type DNA-binding domain"/>
    <property type="match status" value="1"/>
</dbReference>
<dbReference type="GeneID" id="63715623"/>
<evidence type="ECO:0000313" key="8">
    <source>
        <dbReference type="Proteomes" id="UP000076580"/>
    </source>
</evidence>
<dbReference type="PROSITE" id="PS00463">
    <property type="entry name" value="ZN2_CY6_FUNGAL_1"/>
    <property type="match status" value="1"/>
</dbReference>
<dbReference type="AlphaFoldDB" id="A0A151GXL2"/>
<dbReference type="PANTHER" id="PTHR47338:SF7">
    <property type="entry name" value="ZN(II)2CYS6 TRANSCRIPTION FACTOR (EUROFUNG)"/>
    <property type="match status" value="1"/>
</dbReference>
<gene>
    <name evidence="7" type="ORF">DCS_02980</name>
</gene>
<keyword evidence="4" id="KW-0804">Transcription</keyword>
<organism evidence="7 8">
    <name type="scientific">Drechmeria coniospora</name>
    <name type="common">Nematophagous fungus</name>
    <name type="synonym">Meria coniospora</name>
    <dbReference type="NCBI Taxonomy" id="98403"/>
    <lineage>
        <taxon>Eukaryota</taxon>
        <taxon>Fungi</taxon>
        <taxon>Dikarya</taxon>
        <taxon>Ascomycota</taxon>
        <taxon>Pezizomycotina</taxon>
        <taxon>Sordariomycetes</taxon>
        <taxon>Hypocreomycetidae</taxon>
        <taxon>Hypocreales</taxon>
        <taxon>Ophiocordycipitaceae</taxon>
        <taxon>Drechmeria</taxon>
    </lineage>
</organism>
<comment type="caution">
    <text evidence="7">The sequence shown here is derived from an EMBL/GenBank/DDBJ whole genome shotgun (WGS) entry which is preliminary data.</text>
</comment>
<dbReference type="InterPro" id="IPR001138">
    <property type="entry name" value="Zn2Cys6_DnaBD"/>
</dbReference>
<evidence type="ECO:0000256" key="1">
    <source>
        <dbReference type="ARBA" id="ARBA00004123"/>
    </source>
</evidence>
<dbReference type="STRING" id="98403.A0A151GXL2"/>
<dbReference type="InParanoid" id="A0A151GXL2"/>
<dbReference type="SMART" id="SM00066">
    <property type="entry name" value="GAL4"/>
    <property type="match status" value="1"/>
</dbReference>
<dbReference type="EMBL" id="LAYC01000001">
    <property type="protein sequence ID" value="KYK61836.1"/>
    <property type="molecule type" value="Genomic_DNA"/>
</dbReference>